<evidence type="ECO:0000256" key="9">
    <source>
        <dbReference type="ARBA" id="ARBA00024910"/>
    </source>
</evidence>
<keyword evidence="5" id="KW-0132">Cell division</keyword>
<comment type="similarity">
    <text evidence="2">Belongs to the ZapA family. Type 1 subfamily.</text>
</comment>
<dbReference type="InterPro" id="IPR036192">
    <property type="entry name" value="Cell_div_ZapA-like_sf"/>
</dbReference>
<dbReference type="GO" id="GO:0032153">
    <property type="term" value="C:cell division site"/>
    <property type="evidence" value="ECO:0007669"/>
    <property type="project" value="TreeGrafter"/>
</dbReference>
<reference evidence="13" key="1">
    <citation type="journal article" date="2010" name="Insect Mol. Biol.">
        <title>The draft genome sequence of Arsenophonus nasoniae, son-killer bacterium of Nasonia vitripennis, reveals genes associated with virulence and symbiosis.</title>
        <authorList>
            <person name="Wilkes T."/>
            <person name="Darby A.C."/>
            <person name="Choi J."/>
            <person name="Colborne J.K."/>
            <person name="Werren J.H."/>
            <person name="Hurst G.D.D."/>
        </authorList>
    </citation>
    <scope>NUCLEOTIDE SEQUENCE</scope>
</reference>
<dbReference type="GO" id="GO:0000917">
    <property type="term" value="P:division septum assembly"/>
    <property type="evidence" value="ECO:0007669"/>
    <property type="project" value="UniProtKB-KW"/>
</dbReference>
<dbReference type="FunFam" id="3.30.160.880:FF:000001">
    <property type="entry name" value="Cell division protein ZapA"/>
    <property type="match status" value="1"/>
</dbReference>
<gene>
    <name evidence="13" type="ORF">ARN_25570</name>
</gene>
<dbReference type="AlphaFoldDB" id="D2U1W2"/>
<dbReference type="PANTHER" id="PTHR34981">
    <property type="entry name" value="CELL DIVISION PROTEIN ZAPA"/>
    <property type="match status" value="1"/>
</dbReference>
<evidence type="ECO:0000256" key="12">
    <source>
        <dbReference type="SAM" id="Coils"/>
    </source>
</evidence>
<feature type="coiled-coil region" evidence="12">
    <location>
        <begin position="77"/>
        <end position="104"/>
    </location>
</feature>
<evidence type="ECO:0000256" key="11">
    <source>
        <dbReference type="ARBA" id="ARBA00033158"/>
    </source>
</evidence>
<dbReference type="InterPro" id="IPR007838">
    <property type="entry name" value="Cell_div_ZapA-like"/>
</dbReference>
<dbReference type="InterPro" id="IPR042233">
    <property type="entry name" value="Cell_div_ZapA_N"/>
</dbReference>
<keyword evidence="6 12" id="KW-0175">Coiled coil</keyword>
<dbReference type="Pfam" id="PF05164">
    <property type="entry name" value="ZapA"/>
    <property type="match status" value="1"/>
</dbReference>
<name>D2U1W2_9GAMM</name>
<dbReference type="GO" id="GO:0000921">
    <property type="term" value="P:septin ring assembly"/>
    <property type="evidence" value="ECO:0007669"/>
    <property type="project" value="TreeGrafter"/>
</dbReference>
<evidence type="ECO:0000313" key="13">
    <source>
        <dbReference type="EMBL" id="CBA74853.1"/>
    </source>
</evidence>
<evidence type="ECO:0000256" key="5">
    <source>
        <dbReference type="ARBA" id="ARBA00022618"/>
    </source>
</evidence>
<evidence type="ECO:0000256" key="3">
    <source>
        <dbReference type="ARBA" id="ARBA00015195"/>
    </source>
</evidence>
<evidence type="ECO:0000256" key="6">
    <source>
        <dbReference type="ARBA" id="ARBA00023054"/>
    </source>
</evidence>
<dbReference type="GO" id="GO:0030428">
    <property type="term" value="C:cell septum"/>
    <property type="evidence" value="ECO:0007669"/>
    <property type="project" value="TreeGrafter"/>
</dbReference>
<evidence type="ECO:0000256" key="1">
    <source>
        <dbReference type="ARBA" id="ARBA00004496"/>
    </source>
</evidence>
<comment type="function">
    <text evidence="9">Activator of cell division through the inhibition of FtsZ GTPase activity, therefore promoting FtsZ assembly into bundles of protofilaments necessary for the formation of the division Z ring. It is recruited early at mid-cell but it is not essential for cell division.</text>
</comment>
<keyword evidence="7" id="KW-0717">Septation</keyword>
<comment type="subunit">
    <text evidence="10">Homodimer. Interacts with FtsZ.</text>
</comment>
<keyword evidence="8" id="KW-0131">Cell cycle</keyword>
<dbReference type="EMBL" id="FN545246">
    <property type="protein sequence ID" value="CBA74853.1"/>
    <property type="molecule type" value="Genomic_DNA"/>
</dbReference>
<dbReference type="SUPFAM" id="SSF102829">
    <property type="entry name" value="Cell division protein ZapA-like"/>
    <property type="match status" value="1"/>
</dbReference>
<organism evidence="13">
    <name type="scientific">Arsenophonus nasoniae</name>
    <name type="common">son-killer infecting Nasonia vitripennis</name>
    <dbReference type="NCBI Taxonomy" id="638"/>
    <lineage>
        <taxon>Bacteria</taxon>
        <taxon>Pseudomonadati</taxon>
        <taxon>Pseudomonadota</taxon>
        <taxon>Gammaproteobacteria</taxon>
        <taxon>Enterobacterales</taxon>
        <taxon>Morganellaceae</taxon>
        <taxon>Arsenophonus</taxon>
    </lineage>
</organism>
<evidence type="ECO:0000256" key="2">
    <source>
        <dbReference type="ARBA" id="ARBA00010074"/>
    </source>
</evidence>
<dbReference type="NCBIfam" id="NF008209">
    <property type="entry name" value="PRK10972.1"/>
    <property type="match status" value="1"/>
</dbReference>
<keyword evidence="4" id="KW-0963">Cytoplasm</keyword>
<accession>D2U1W2</accession>
<evidence type="ECO:0000256" key="7">
    <source>
        <dbReference type="ARBA" id="ARBA00023210"/>
    </source>
</evidence>
<dbReference type="GO" id="GO:0005829">
    <property type="term" value="C:cytosol"/>
    <property type="evidence" value="ECO:0007669"/>
    <property type="project" value="TreeGrafter"/>
</dbReference>
<dbReference type="Gene3D" id="3.30.160.880">
    <property type="entry name" value="Cell division protein ZapA protomer, N-terminal domain"/>
    <property type="match status" value="1"/>
</dbReference>
<evidence type="ECO:0000256" key="8">
    <source>
        <dbReference type="ARBA" id="ARBA00023306"/>
    </source>
</evidence>
<dbReference type="GO" id="GO:0043093">
    <property type="term" value="P:FtsZ-dependent cytokinesis"/>
    <property type="evidence" value="ECO:0007669"/>
    <property type="project" value="TreeGrafter"/>
</dbReference>
<dbReference type="Gene3D" id="1.20.5.50">
    <property type="match status" value="1"/>
</dbReference>
<comment type="subcellular location">
    <subcellularLocation>
        <location evidence="1">Cytoplasm</location>
    </subcellularLocation>
</comment>
<sequence length="162" mass="18511">MICNMLPSRTVAILDKCTNCTRITHNYFDSINRIMGSEMLVPYFVSPHNQEGIMSAQPVDIQILGRTLRVNCPKEQQDALKSSAAELEQRLKDLKNRTGVTNTEQLIFIVALNICHELAQEKIKTQDYTDNMEQKIRVLQHTIEQALQEQARITGRTITPLE</sequence>
<proteinExistence type="inferred from homology"/>
<evidence type="ECO:0000256" key="4">
    <source>
        <dbReference type="ARBA" id="ARBA00022490"/>
    </source>
</evidence>
<protein>
    <recommendedName>
        <fullName evidence="3">Cell division protein ZapA</fullName>
    </recommendedName>
    <alternativeName>
        <fullName evidence="11">Z ring-associated protein ZapA</fullName>
    </alternativeName>
</protein>
<evidence type="ECO:0000256" key="10">
    <source>
        <dbReference type="ARBA" id="ARBA00026068"/>
    </source>
</evidence>
<dbReference type="PANTHER" id="PTHR34981:SF1">
    <property type="entry name" value="CELL DIVISION PROTEIN ZAPA"/>
    <property type="match status" value="1"/>
</dbReference>